<proteinExistence type="predicted"/>
<accession>A0A0C9T9Y6</accession>
<dbReference type="AlphaFoldDB" id="A0A0C9T9Y6"/>
<dbReference type="Gene3D" id="2.60.40.640">
    <property type="match status" value="1"/>
</dbReference>
<protein>
    <recommendedName>
        <fullName evidence="4">Arrestin-like N-terminal domain-containing protein</fullName>
    </recommendedName>
</protein>
<evidence type="ECO:0000313" key="2">
    <source>
        <dbReference type="EMBL" id="KII85093.1"/>
    </source>
</evidence>
<dbReference type="OrthoDB" id="3162660at2759"/>
<evidence type="ECO:0000256" key="1">
    <source>
        <dbReference type="SAM" id="MobiDB-lite"/>
    </source>
</evidence>
<dbReference type="EMBL" id="KN832568">
    <property type="protein sequence ID" value="KII85093.1"/>
    <property type="molecule type" value="Genomic_DNA"/>
</dbReference>
<name>A0A0C9T9Y6_PLICR</name>
<reference evidence="2 3" key="1">
    <citation type="submission" date="2014-06" db="EMBL/GenBank/DDBJ databases">
        <title>Evolutionary Origins and Diversification of the Mycorrhizal Mutualists.</title>
        <authorList>
            <consortium name="DOE Joint Genome Institute"/>
            <consortium name="Mycorrhizal Genomics Consortium"/>
            <person name="Kohler A."/>
            <person name="Kuo A."/>
            <person name="Nagy L.G."/>
            <person name="Floudas D."/>
            <person name="Copeland A."/>
            <person name="Barry K.W."/>
            <person name="Cichocki N."/>
            <person name="Veneault-Fourrey C."/>
            <person name="LaButti K."/>
            <person name="Lindquist E.A."/>
            <person name="Lipzen A."/>
            <person name="Lundell T."/>
            <person name="Morin E."/>
            <person name="Murat C."/>
            <person name="Riley R."/>
            <person name="Ohm R."/>
            <person name="Sun H."/>
            <person name="Tunlid A."/>
            <person name="Henrissat B."/>
            <person name="Grigoriev I.V."/>
            <person name="Hibbett D.S."/>
            <person name="Martin F."/>
        </authorList>
    </citation>
    <scope>NUCLEOTIDE SEQUENCE [LARGE SCALE GENOMIC DNA]</scope>
    <source>
        <strain evidence="2 3">FD-325 SS-3</strain>
    </source>
</reference>
<sequence>MVEADPPAYEPAPGHFTRRHRLSARRSSSLPPRANREPAQHEFALKNGKNRQWATLKLFTSTPATTGTYDARAGIQLPTFYEDEPISGTLEIEEDKLNHVDAINISVKGSIITGVSTEAFVFLDMPRVLWIKPMGEPTKSDGRFSFPFSINLPKDVAITSKPTDTPRTYRIPPTISERHTKCTTQYELTVHIRRRGVLRPDSRIGTALGYIPIIKPSPPSRLRQSAYETNTPLVGPEGDAEGWETLPPTKFHGKVSNDRIIQSSFKLSLARPLSYTRGSTLPLTMALSCEDSDALDLLSKPNSIFARLRRQVSYTAGGPTISKISGSDYKDEFQDYDLAAWWPSLDRRLSEKGREDPRVRYIDGEIRLANDLIPSSAIAHFAISYSVVVFPFDALAFAAMDTQPLLTVPVEIGTTLPRGPRPLSYAPQSILGASVRREPAVTPARNHLDISSHGFL</sequence>
<dbReference type="Proteomes" id="UP000053263">
    <property type="component" value="Unassembled WGS sequence"/>
</dbReference>
<organism evidence="2 3">
    <name type="scientific">Plicaturopsis crispa FD-325 SS-3</name>
    <dbReference type="NCBI Taxonomy" id="944288"/>
    <lineage>
        <taxon>Eukaryota</taxon>
        <taxon>Fungi</taxon>
        <taxon>Dikarya</taxon>
        <taxon>Basidiomycota</taxon>
        <taxon>Agaricomycotina</taxon>
        <taxon>Agaricomycetes</taxon>
        <taxon>Agaricomycetidae</taxon>
        <taxon>Amylocorticiales</taxon>
        <taxon>Amylocorticiaceae</taxon>
        <taxon>Plicatura</taxon>
        <taxon>Plicaturopsis crispa</taxon>
    </lineage>
</organism>
<gene>
    <name evidence="2" type="ORF">PLICRDRAFT_45212</name>
</gene>
<dbReference type="InterPro" id="IPR014752">
    <property type="entry name" value="Arrestin-like_C"/>
</dbReference>
<feature type="compositionally biased region" description="Basic and acidic residues" evidence="1">
    <location>
        <begin position="34"/>
        <end position="44"/>
    </location>
</feature>
<keyword evidence="3" id="KW-1185">Reference proteome</keyword>
<evidence type="ECO:0000313" key="3">
    <source>
        <dbReference type="Proteomes" id="UP000053263"/>
    </source>
</evidence>
<dbReference type="HOGENOM" id="CLU_025691_0_0_1"/>
<evidence type="ECO:0008006" key="4">
    <source>
        <dbReference type="Google" id="ProtNLM"/>
    </source>
</evidence>
<feature type="region of interest" description="Disordered" evidence="1">
    <location>
        <begin position="1"/>
        <end position="46"/>
    </location>
</feature>